<dbReference type="NCBIfam" id="TIGR00229">
    <property type="entry name" value="sensory_box"/>
    <property type="match status" value="1"/>
</dbReference>
<organism evidence="3 4">
    <name type="scientific">Sulfuritalea hydrogenivorans sk43H</name>
    <dbReference type="NCBI Taxonomy" id="1223802"/>
    <lineage>
        <taxon>Bacteria</taxon>
        <taxon>Pseudomonadati</taxon>
        <taxon>Pseudomonadota</taxon>
        <taxon>Betaproteobacteria</taxon>
        <taxon>Nitrosomonadales</taxon>
        <taxon>Sterolibacteriaceae</taxon>
        <taxon>Sulfuritalea</taxon>
    </lineage>
</organism>
<dbReference type="SMART" id="SM00091">
    <property type="entry name" value="PAS"/>
    <property type="match status" value="1"/>
</dbReference>
<dbReference type="CDD" id="cd00130">
    <property type="entry name" value="PAS"/>
    <property type="match status" value="1"/>
</dbReference>
<dbReference type="HOGENOM" id="CLU_839187_0_0_4"/>
<dbReference type="AlphaFoldDB" id="W0SI17"/>
<evidence type="ECO:0000259" key="2">
    <source>
        <dbReference type="SMART" id="SM00091"/>
    </source>
</evidence>
<accession>W0SI17</accession>
<dbReference type="Gene3D" id="3.30.450.20">
    <property type="entry name" value="PAS domain"/>
    <property type="match status" value="1"/>
</dbReference>
<keyword evidence="4" id="KW-1185">Reference proteome</keyword>
<evidence type="ECO:0000256" key="1">
    <source>
        <dbReference type="SAM" id="Phobius"/>
    </source>
</evidence>
<evidence type="ECO:0000313" key="3">
    <source>
        <dbReference type="EMBL" id="BAO31074.1"/>
    </source>
</evidence>
<keyword evidence="1" id="KW-0472">Membrane</keyword>
<protein>
    <submittedName>
        <fullName evidence="3">Diguanylate cyclase/phosphodiesterase with PAS/PAC sensor</fullName>
    </submittedName>
</protein>
<dbReference type="InterPro" id="IPR000014">
    <property type="entry name" value="PAS"/>
</dbReference>
<feature type="transmembrane region" description="Helical" evidence="1">
    <location>
        <begin position="83"/>
        <end position="102"/>
    </location>
</feature>
<feature type="transmembrane region" description="Helical" evidence="1">
    <location>
        <begin position="163"/>
        <end position="180"/>
    </location>
</feature>
<dbReference type="Pfam" id="PF13188">
    <property type="entry name" value="PAS_8"/>
    <property type="match status" value="1"/>
</dbReference>
<dbReference type="Proteomes" id="UP000031637">
    <property type="component" value="Chromosome"/>
</dbReference>
<gene>
    <name evidence="3" type="ORF">SUTH_03303</name>
</gene>
<dbReference type="EMBL" id="AP012547">
    <property type="protein sequence ID" value="BAO31074.1"/>
    <property type="molecule type" value="Genomic_DNA"/>
</dbReference>
<dbReference type="STRING" id="1223802.SUTH_03303"/>
<proteinExistence type="predicted"/>
<reference evidence="3 4" key="1">
    <citation type="journal article" date="2014" name="Syst. Appl. Microbiol.">
        <title>Complete genomes of freshwater sulfur oxidizers Sulfuricella denitrificans skB26 and Sulfuritalea hydrogenivorans sk43H: genetic insights into the sulfur oxidation pathway of betaproteobacteria.</title>
        <authorList>
            <person name="Watanabe T."/>
            <person name="Kojima H."/>
            <person name="Fukui M."/>
        </authorList>
    </citation>
    <scope>NUCLEOTIDE SEQUENCE [LARGE SCALE GENOMIC DNA]</scope>
    <source>
        <strain evidence="3">DSM22779</strain>
    </source>
</reference>
<keyword evidence="1" id="KW-0812">Transmembrane</keyword>
<dbReference type="KEGG" id="shd:SUTH_03303"/>
<feature type="transmembrane region" description="Helical" evidence="1">
    <location>
        <begin position="52"/>
        <end position="71"/>
    </location>
</feature>
<feature type="transmembrane region" description="Helical" evidence="1">
    <location>
        <begin position="114"/>
        <end position="133"/>
    </location>
</feature>
<sequence>MFSRKLSDAAEVRRVEILYEHMPTTAVATLVGIFLCFVVLFGTIGLEIQKAWTAYMLSVFAMRVWIWYIFGKADRQAAGIRRWEWLFAAGAFLTSAGWGALFGPLYPPEHHHNAQVFILLLVVVVAFIGSFFLAVSNIAFWLFSIPVLAPAGLHYILGVANPVQWLILSAVCCMAVLLLIQRSLHRSAIDDLERSTEAESLLAEQQAIFESSPMGIAVIDNKQVIKCNARLGDMLGRRIQELTTASLQAHFVNAEEASQFLADRASAFDKGRLAQGMYRLHRADGTQFWAEFSGRQMAGSHARSVWMIADVTLRVANERRAHPREQEPTTR</sequence>
<dbReference type="SUPFAM" id="SSF55785">
    <property type="entry name" value="PYP-like sensor domain (PAS domain)"/>
    <property type="match status" value="1"/>
</dbReference>
<dbReference type="InterPro" id="IPR035965">
    <property type="entry name" value="PAS-like_dom_sf"/>
</dbReference>
<evidence type="ECO:0000313" key="4">
    <source>
        <dbReference type="Proteomes" id="UP000031637"/>
    </source>
</evidence>
<feature type="domain" description="PAS" evidence="2">
    <location>
        <begin position="203"/>
        <end position="269"/>
    </location>
</feature>
<name>W0SI17_9PROT</name>
<feature type="transmembrane region" description="Helical" evidence="1">
    <location>
        <begin position="21"/>
        <end position="46"/>
    </location>
</feature>
<feature type="transmembrane region" description="Helical" evidence="1">
    <location>
        <begin position="140"/>
        <end position="157"/>
    </location>
</feature>
<keyword evidence="1" id="KW-1133">Transmembrane helix</keyword>